<accession>A0A7W2R007</accession>
<reference evidence="2 3" key="1">
    <citation type="submission" date="2020-07" db="EMBL/GenBank/DDBJ databases">
        <title>Diversity of carbapenemase encoding genes among Pseudomonas putida group clinical isolates in a tertiary Brazilian hospital.</title>
        <authorList>
            <person name="Alberto-Lei F."/>
            <person name="Nodari C.S."/>
            <person name="Streling A.P."/>
            <person name="Paulino J.T."/>
            <person name="Bessa-Neto F.O."/>
            <person name="Cayo R."/>
            <person name="Gales A.C."/>
        </authorList>
    </citation>
    <scope>NUCLEOTIDE SEQUENCE [LARGE SCALE GENOMIC DNA]</scope>
    <source>
        <strain evidence="2 3">11213</strain>
    </source>
</reference>
<evidence type="ECO:0000256" key="1">
    <source>
        <dbReference type="SAM" id="MobiDB-lite"/>
    </source>
</evidence>
<feature type="compositionally biased region" description="Basic residues" evidence="1">
    <location>
        <begin position="85"/>
        <end position="96"/>
    </location>
</feature>
<dbReference type="AlphaFoldDB" id="A0A7W2R007"/>
<dbReference type="EMBL" id="JACGDA010000038">
    <property type="protein sequence ID" value="MBA6149216.1"/>
    <property type="molecule type" value="Genomic_DNA"/>
</dbReference>
<gene>
    <name evidence="2" type="ORF">H4C15_17120</name>
</gene>
<name>A0A7W2R007_9PSED</name>
<organism evidence="2 3">
    <name type="scientific">Pseudomonas juntendi</name>
    <dbReference type="NCBI Taxonomy" id="2666183"/>
    <lineage>
        <taxon>Bacteria</taxon>
        <taxon>Pseudomonadati</taxon>
        <taxon>Pseudomonadota</taxon>
        <taxon>Gammaproteobacteria</taxon>
        <taxon>Pseudomonadales</taxon>
        <taxon>Pseudomonadaceae</taxon>
        <taxon>Pseudomonas</taxon>
    </lineage>
</organism>
<sequence length="117" mass="13114">MTAMSAPTTGFRFGYALGTLTREFLRSMKRTTPPVTAQAQPVAHFASISPIRNDWDELCRVPTLARRGVDLNQWFDTNTKPVPPTKRRVRQRKPAQRKAPEPRMGSLNDLIAPVAAI</sequence>
<evidence type="ECO:0000313" key="2">
    <source>
        <dbReference type="EMBL" id="MBA6149216.1"/>
    </source>
</evidence>
<evidence type="ECO:0000313" key="3">
    <source>
        <dbReference type="Proteomes" id="UP000577346"/>
    </source>
</evidence>
<feature type="region of interest" description="Disordered" evidence="1">
    <location>
        <begin position="76"/>
        <end position="108"/>
    </location>
</feature>
<dbReference type="RefSeq" id="WP_182336817.1">
    <property type="nucleotide sequence ID" value="NZ_JACGDA010000038.1"/>
</dbReference>
<comment type="caution">
    <text evidence="2">The sequence shown here is derived from an EMBL/GenBank/DDBJ whole genome shotgun (WGS) entry which is preliminary data.</text>
</comment>
<protein>
    <submittedName>
        <fullName evidence="2">Uncharacterized protein</fullName>
    </submittedName>
</protein>
<dbReference type="Proteomes" id="UP000577346">
    <property type="component" value="Unassembled WGS sequence"/>
</dbReference>
<proteinExistence type="predicted"/>